<accession>A0A8X8B8I2</accession>
<dbReference type="AlphaFoldDB" id="A0A8X8B8I2"/>
<dbReference type="EMBL" id="JAAMPC010000002">
    <property type="protein sequence ID" value="KAG2325402.1"/>
    <property type="molecule type" value="Genomic_DNA"/>
</dbReference>
<comment type="caution">
    <text evidence="1">The sequence shown here is derived from an EMBL/GenBank/DDBJ whole genome shotgun (WGS) entry which is preliminary data.</text>
</comment>
<name>A0A8X8B8I2_BRACI</name>
<dbReference type="SUPFAM" id="SSF50249">
    <property type="entry name" value="Nucleic acid-binding proteins"/>
    <property type="match status" value="1"/>
</dbReference>
<evidence type="ECO:0008006" key="3">
    <source>
        <dbReference type="Google" id="ProtNLM"/>
    </source>
</evidence>
<keyword evidence="2" id="KW-1185">Reference proteome</keyword>
<dbReference type="OrthoDB" id="10556120at2759"/>
<dbReference type="Proteomes" id="UP000886595">
    <property type="component" value="Unassembled WGS sequence"/>
</dbReference>
<protein>
    <recommendedName>
        <fullName evidence="3">Replication factor A C-terminal domain-containing protein</fullName>
    </recommendedName>
</protein>
<evidence type="ECO:0000313" key="1">
    <source>
        <dbReference type="EMBL" id="KAG2325402.1"/>
    </source>
</evidence>
<dbReference type="Gene3D" id="2.40.50.140">
    <property type="entry name" value="Nucleic acid-binding proteins"/>
    <property type="match status" value="1"/>
</dbReference>
<organism evidence="1 2">
    <name type="scientific">Brassica carinata</name>
    <name type="common">Ethiopian mustard</name>
    <name type="synonym">Abyssinian cabbage</name>
    <dbReference type="NCBI Taxonomy" id="52824"/>
    <lineage>
        <taxon>Eukaryota</taxon>
        <taxon>Viridiplantae</taxon>
        <taxon>Streptophyta</taxon>
        <taxon>Embryophyta</taxon>
        <taxon>Tracheophyta</taxon>
        <taxon>Spermatophyta</taxon>
        <taxon>Magnoliopsida</taxon>
        <taxon>eudicotyledons</taxon>
        <taxon>Gunneridae</taxon>
        <taxon>Pentapetalae</taxon>
        <taxon>rosids</taxon>
        <taxon>malvids</taxon>
        <taxon>Brassicales</taxon>
        <taxon>Brassicaceae</taxon>
        <taxon>Brassiceae</taxon>
        <taxon>Brassica</taxon>
    </lineage>
</organism>
<proteinExistence type="predicted"/>
<reference evidence="1 2" key="1">
    <citation type="submission" date="2020-02" db="EMBL/GenBank/DDBJ databases">
        <authorList>
            <person name="Ma Q."/>
            <person name="Huang Y."/>
            <person name="Song X."/>
            <person name="Pei D."/>
        </authorList>
    </citation>
    <scope>NUCLEOTIDE SEQUENCE [LARGE SCALE GENOMIC DNA]</scope>
    <source>
        <strain evidence="1">Sxm20200214</strain>
        <tissue evidence="1">Leaf</tissue>
    </source>
</reference>
<dbReference type="InterPro" id="IPR012340">
    <property type="entry name" value="NA-bd_OB-fold"/>
</dbReference>
<gene>
    <name evidence="1" type="ORF">Bca52824_008130</name>
</gene>
<sequence length="216" mass="23834">MKPDRFINSTTSMEQATKQTIGFLNMPSLCRSHGIPSYQFFTTAPPLSMKTDSGFVLMRILQRTVIRKETSTEAFFECTATIDDVVHGSPWYYISCSGCHTKATKGPTSLMCGKCGKVLASIFSLRYRAKISVYDNSDQAVLYFLVMLVTLHQPQTPGRNPNNASLEEAVGIANKESQTASSLGDEGSKRTVPLLTRETAKRKSVGIRATIHLLEI</sequence>
<evidence type="ECO:0000313" key="2">
    <source>
        <dbReference type="Proteomes" id="UP000886595"/>
    </source>
</evidence>